<accession>A0ABS8WEQ1</accession>
<comment type="caution">
    <text evidence="1">The sequence shown here is derived from an EMBL/GenBank/DDBJ whole genome shotgun (WGS) entry which is preliminary data.</text>
</comment>
<proteinExistence type="predicted"/>
<protein>
    <submittedName>
        <fullName evidence="1">Uncharacterized protein</fullName>
    </submittedName>
</protein>
<keyword evidence="2" id="KW-1185">Reference proteome</keyword>
<sequence>MGISDNDYVNFSQDHELDYHLRKVSKRQTDANRKELKQMGEELKKLSGKTRLLHNEFHPYVDKNKFRLE</sequence>
<dbReference type="Proteomes" id="UP001201273">
    <property type="component" value="Unassembled WGS sequence"/>
</dbReference>
<reference evidence="1 2" key="1">
    <citation type="journal article" date="2022" name="Environ. Microbiol. Rep.">
        <title>Eco-phylogenetic analyses reveal divergent evolution of vitamin B12 metabolism in the marine bacterial family 'Psychromonadaceae'.</title>
        <authorList>
            <person name="Jin X."/>
            <person name="Yang Y."/>
            <person name="Cao H."/>
            <person name="Gao B."/>
            <person name="Zhao Z."/>
        </authorList>
    </citation>
    <scope>NUCLEOTIDE SEQUENCE [LARGE SCALE GENOMIC DNA]</scope>
    <source>
        <strain evidence="1 2">MKS20</strain>
    </source>
</reference>
<evidence type="ECO:0000313" key="1">
    <source>
        <dbReference type="EMBL" id="MCE2596607.1"/>
    </source>
</evidence>
<dbReference type="RefSeq" id="WP_233054241.1">
    <property type="nucleotide sequence ID" value="NZ_JAIMJA010000021.1"/>
</dbReference>
<name>A0ABS8WEQ1_9GAMM</name>
<evidence type="ECO:0000313" key="2">
    <source>
        <dbReference type="Proteomes" id="UP001201273"/>
    </source>
</evidence>
<dbReference type="EMBL" id="JAIMJA010000021">
    <property type="protein sequence ID" value="MCE2596607.1"/>
    <property type="molecule type" value="Genomic_DNA"/>
</dbReference>
<organism evidence="1 2">
    <name type="scientific">Motilimonas cestriensis</name>
    <dbReference type="NCBI Taxonomy" id="2742685"/>
    <lineage>
        <taxon>Bacteria</taxon>
        <taxon>Pseudomonadati</taxon>
        <taxon>Pseudomonadota</taxon>
        <taxon>Gammaproteobacteria</taxon>
        <taxon>Alteromonadales</taxon>
        <taxon>Alteromonadales genera incertae sedis</taxon>
        <taxon>Motilimonas</taxon>
    </lineage>
</organism>
<gene>
    <name evidence="1" type="ORF">K6Y31_17605</name>
</gene>